<comment type="subcellular location">
    <subcellularLocation>
        <location evidence="3">Cytoplasm</location>
    </subcellularLocation>
</comment>
<dbReference type="Pfam" id="PF01025">
    <property type="entry name" value="GrpE"/>
    <property type="match status" value="1"/>
</dbReference>
<dbReference type="CDD" id="cd00446">
    <property type="entry name" value="GrpE"/>
    <property type="match status" value="1"/>
</dbReference>
<dbReference type="SUPFAM" id="SSF58014">
    <property type="entry name" value="Coiled-coil domain of nucleotide exchange factor GrpE"/>
    <property type="match status" value="1"/>
</dbReference>
<evidence type="ECO:0000313" key="8">
    <source>
        <dbReference type="EMBL" id="QGA28223.1"/>
    </source>
</evidence>
<keyword evidence="3" id="KW-0963">Cytoplasm</keyword>
<dbReference type="GO" id="GO:0042803">
    <property type="term" value="F:protein homodimerization activity"/>
    <property type="evidence" value="ECO:0007669"/>
    <property type="project" value="InterPro"/>
</dbReference>
<dbReference type="Gene3D" id="3.90.20.20">
    <property type="match status" value="1"/>
</dbReference>
<evidence type="ECO:0000256" key="4">
    <source>
        <dbReference type="RuleBase" id="RU000639"/>
    </source>
</evidence>
<organism evidence="8 9">
    <name type="scientific">Sphingobacterium zhuxiongii</name>
    <dbReference type="NCBI Taxonomy" id="2662364"/>
    <lineage>
        <taxon>Bacteria</taxon>
        <taxon>Pseudomonadati</taxon>
        <taxon>Bacteroidota</taxon>
        <taxon>Sphingobacteriia</taxon>
        <taxon>Sphingobacteriales</taxon>
        <taxon>Sphingobacteriaceae</taxon>
        <taxon>Sphingobacterium</taxon>
    </lineage>
</organism>
<dbReference type="GO" id="GO:0051082">
    <property type="term" value="F:unfolded protein binding"/>
    <property type="evidence" value="ECO:0007669"/>
    <property type="project" value="TreeGrafter"/>
</dbReference>
<comment type="similarity">
    <text evidence="1 3 5">Belongs to the GrpE family.</text>
</comment>
<evidence type="ECO:0000256" key="7">
    <source>
        <dbReference type="SAM" id="MobiDB-lite"/>
    </source>
</evidence>
<evidence type="ECO:0000256" key="2">
    <source>
        <dbReference type="ARBA" id="ARBA00023186"/>
    </source>
</evidence>
<protein>
    <recommendedName>
        <fullName evidence="3 4">Protein GrpE</fullName>
    </recommendedName>
    <alternativeName>
        <fullName evidence="3">HSP-70 cofactor</fullName>
    </alternativeName>
</protein>
<dbReference type="Proteomes" id="UP000326921">
    <property type="component" value="Chromosome"/>
</dbReference>
<sequence>MTDNDNIQDENLNTEENNTTENVETPEVDELANLNDKLAESNDRYARLVAEFDNYKKRTSKEKLDLMQSAGKDVLIKLLPVLDDFDRSMSFMKDIPNDDSVKQGVDLVNTKFRKTMEQLGLKEMDVIGKPFDPEYQEAITSIPAPTDDLKNKVIDVIEKGYFLNDSVIRFAKVVVGQ</sequence>
<dbReference type="PANTHER" id="PTHR21237:SF23">
    <property type="entry name" value="GRPE PROTEIN HOMOLOG, MITOCHONDRIAL"/>
    <property type="match status" value="1"/>
</dbReference>
<evidence type="ECO:0000256" key="3">
    <source>
        <dbReference type="HAMAP-Rule" id="MF_01151"/>
    </source>
</evidence>
<evidence type="ECO:0000256" key="1">
    <source>
        <dbReference type="ARBA" id="ARBA00009054"/>
    </source>
</evidence>
<dbReference type="KEGG" id="sphe:GFH32_09850"/>
<feature type="coiled-coil region" evidence="6">
    <location>
        <begin position="31"/>
        <end position="58"/>
    </location>
</feature>
<evidence type="ECO:0000256" key="6">
    <source>
        <dbReference type="SAM" id="Coils"/>
    </source>
</evidence>
<dbReference type="InterPro" id="IPR009012">
    <property type="entry name" value="GrpE_head"/>
</dbReference>
<dbReference type="GO" id="GO:0000774">
    <property type="term" value="F:adenyl-nucleotide exchange factor activity"/>
    <property type="evidence" value="ECO:0007669"/>
    <property type="project" value="InterPro"/>
</dbReference>
<dbReference type="EMBL" id="CP045652">
    <property type="protein sequence ID" value="QGA28223.1"/>
    <property type="molecule type" value="Genomic_DNA"/>
</dbReference>
<dbReference type="PANTHER" id="PTHR21237">
    <property type="entry name" value="GRPE PROTEIN"/>
    <property type="match status" value="1"/>
</dbReference>
<evidence type="ECO:0000313" key="9">
    <source>
        <dbReference type="Proteomes" id="UP000326921"/>
    </source>
</evidence>
<dbReference type="InterPro" id="IPR000740">
    <property type="entry name" value="GrpE"/>
</dbReference>
<comment type="function">
    <text evidence="3 4">Participates actively in the response to hyperosmotic and heat shock by preventing the aggregation of stress-denatured proteins, in association with DnaK and GrpE. It is the nucleotide exchange factor for DnaK and may function as a thermosensor. Unfolded proteins bind initially to DnaJ; upon interaction with the DnaJ-bound protein, DnaK hydrolyzes its bound ATP, resulting in the formation of a stable complex. GrpE releases ADP from DnaK; ATP binding to DnaK triggers the release of the substrate protein, thus completing the reaction cycle. Several rounds of ATP-dependent interactions between DnaJ, DnaK and GrpE are required for fully efficient folding.</text>
</comment>
<accession>A0A5Q0QF88</accession>
<comment type="subunit">
    <text evidence="3">Homodimer.</text>
</comment>
<dbReference type="PRINTS" id="PR00773">
    <property type="entry name" value="GRPEPROTEIN"/>
</dbReference>
<reference evidence="8 9" key="1">
    <citation type="submission" date="2019-10" db="EMBL/GenBank/DDBJ databases">
        <authorList>
            <person name="Dong K."/>
        </authorList>
    </citation>
    <scope>NUCLEOTIDE SEQUENCE [LARGE SCALE GENOMIC DNA]</scope>
    <source>
        <strain evidence="9">dk4302</strain>
    </source>
</reference>
<evidence type="ECO:0000256" key="5">
    <source>
        <dbReference type="RuleBase" id="RU004478"/>
    </source>
</evidence>
<gene>
    <name evidence="3 8" type="primary">grpE</name>
    <name evidence="8" type="ORF">GFH32_09850</name>
</gene>
<dbReference type="Gene3D" id="2.30.22.10">
    <property type="entry name" value="Head domain of nucleotide exchange factor GrpE"/>
    <property type="match status" value="1"/>
</dbReference>
<name>A0A5Q0QF88_9SPHI</name>
<dbReference type="GO" id="GO:0006457">
    <property type="term" value="P:protein folding"/>
    <property type="evidence" value="ECO:0007669"/>
    <property type="project" value="InterPro"/>
</dbReference>
<dbReference type="GO" id="GO:0005737">
    <property type="term" value="C:cytoplasm"/>
    <property type="evidence" value="ECO:0007669"/>
    <property type="project" value="UniProtKB-SubCell"/>
</dbReference>
<dbReference type="SUPFAM" id="SSF51064">
    <property type="entry name" value="Head domain of nucleotide exchange factor GrpE"/>
    <property type="match status" value="1"/>
</dbReference>
<keyword evidence="6" id="KW-0175">Coiled coil</keyword>
<dbReference type="PROSITE" id="PS01071">
    <property type="entry name" value="GRPE"/>
    <property type="match status" value="1"/>
</dbReference>
<dbReference type="HAMAP" id="MF_01151">
    <property type="entry name" value="GrpE"/>
    <property type="match status" value="1"/>
</dbReference>
<keyword evidence="2 3" id="KW-0143">Chaperone</keyword>
<keyword evidence="3 4" id="KW-0346">Stress response</keyword>
<proteinExistence type="inferred from homology"/>
<feature type="compositionally biased region" description="Low complexity" evidence="7">
    <location>
        <begin position="10"/>
        <end position="23"/>
    </location>
</feature>
<keyword evidence="9" id="KW-1185">Reference proteome</keyword>
<dbReference type="GO" id="GO:0051087">
    <property type="term" value="F:protein-folding chaperone binding"/>
    <property type="evidence" value="ECO:0007669"/>
    <property type="project" value="InterPro"/>
</dbReference>
<dbReference type="InterPro" id="IPR013805">
    <property type="entry name" value="GrpE_CC"/>
</dbReference>
<feature type="region of interest" description="Disordered" evidence="7">
    <location>
        <begin position="1"/>
        <end position="29"/>
    </location>
</feature>
<dbReference type="AlphaFoldDB" id="A0A5Q0QF88"/>